<dbReference type="GO" id="GO:0005886">
    <property type="term" value="C:plasma membrane"/>
    <property type="evidence" value="ECO:0007669"/>
    <property type="project" value="TreeGrafter"/>
</dbReference>
<gene>
    <name evidence="5" type="ORF">CFRA_11025</name>
</gene>
<dbReference type="GO" id="GO:0003841">
    <property type="term" value="F:1-acylglycerol-3-phosphate O-acyltransferase activity"/>
    <property type="evidence" value="ECO:0007669"/>
    <property type="project" value="TreeGrafter"/>
</dbReference>
<dbReference type="GO" id="GO:0006654">
    <property type="term" value="P:phosphatidic acid biosynthetic process"/>
    <property type="evidence" value="ECO:0007669"/>
    <property type="project" value="TreeGrafter"/>
</dbReference>
<organism evidence="5 6">
    <name type="scientific">Corynebacterium frankenforstense DSM 45800</name>
    <dbReference type="NCBI Taxonomy" id="1437875"/>
    <lineage>
        <taxon>Bacteria</taxon>
        <taxon>Bacillati</taxon>
        <taxon>Actinomycetota</taxon>
        <taxon>Actinomycetes</taxon>
        <taxon>Mycobacteriales</taxon>
        <taxon>Corynebacteriaceae</taxon>
        <taxon>Corynebacterium</taxon>
    </lineage>
</organism>
<protein>
    <submittedName>
        <fullName evidence="5">Acyl-phosphate glycerol 3-phosphate acyltransferase</fullName>
    </submittedName>
</protein>
<dbReference type="InterPro" id="IPR002123">
    <property type="entry name" value="Plipid/glycerol_acylTrfase"/>
</dbReference>
<evidence type="ECO:0000259" key="4">
    <source>
        <dbReference type="SMART" id="SM00563"/>
    </source>
</evidence>
<feature type="domain" description="Phospholipid/glycerol acyltransferase" evidence="4">
    <location>
        <begin position="67"/>
        <end position="182"/>
    </location>
</feature>
<feature type="region of interest" description="Disordered" evidence="3">
    <location>
        <begin position="251"/>
        <end position="289"/>
    </location>
</feature>
<keyword evidence="6" id="KW-1185">Reference proteome</keyword>
<evidence type="ECO:0000313" key="5">
    <source>
        <dbReference type="EMBL" id="APT89671.1"/>
    </source>
</evidence>
<dbReference type="RefSeq" id="WP_075664665.1">
    <property type="nucleotide sequence ID" value="NZ_CP009247.1"/>
</dbReference>
<dbReference type="Pfam" id="PF01553">
    <property type="entry name" value="Acyltransferase"/>
    <property type="match status" value="1"/>
</dbReference>
<dbReference type="KEGG" id="cfk:CFRA_11025"/>
<dbReference type="STRING" id="1437875.CFRA_11025"/>
<evidence type="ECO:0000256" key="2">
    <source>
        <dbReference type="ARBA" id="ARBA00023315"/>
    </source>
</evidence>
<dbReference type="OrthoDB" id="3210041at2"/>
<dbReference type="SUPFAM" id="SSF69593">
    <property type="entry name" value="Glycerol-3-phosphate (1)-acyltransferase"/>
    <property type="match status" value="1"/>
</dbReference>
<dbReference type="CDD" id="cd07989">
    <property type="entry name" value="LPLAT_AGPAT-like"/>
    <property type="match status" value="1"/>
</dbReference>
<dbReference type="PANTHER" id="PTHR10434">
    <property type="entry name" value="1-ACYL-SN-GLYCEROL-3-PHOSPHATE ACYLTRANSFERASE"/>
    <property type="match status" value="1"/>
</dbReference>
<dbReference type="AlphaFoldDB" id="A0A1L7CV39"/>
<evidence type="ECO:0000256" key="3">
    <source>
        <dbReference type="SAM" id="MobiDB-lite"/>
    </source>
</evidence>
<evidence type="ECO:0000256" key="1">
    <source>
        <dbReference type="ARBA" id="ARBA00022679"/>
    </source>
</evidence>
<keyword evidence="1 5" id="KW-0808">Transferase</keyword>
<dbReference type="EMBL" id="CP009247">
    <property type="protein sequence ID" value="APT89671.1"/>
    <property type="molecule type" value="Genomic_DNA"/>
</dbReference>
<accession>A0A1L7CV39</accession>
<proteinExistence type="predicted"/>
<keyword evidence="2 5" id="KW-0012">Acyltransferase</keyword>
<sequence>MSARREGFERRGQFLVPAGTEQVPAHPESRELVYNRIIIRIIKAVLRAQGLEISVTGSENVPAEGGALLASNHTNYFDFILGQIPAHLRGKRLTRFMAKKEIFDVPVVGALMRAMHHVSVDRAAGRGSIEAAVEHLRDGELVGIYPEATISRSFELKEFKTGAVRIAAAAGVPVVPMVTWGGQRIWTKDLPKNLGRSHLPVVIRVGEPMDPTGDPEEATARLRAKMSELLDAARAEYEAAYGPFEDGAPWLPVSLGGSAPTPEQALEIDRRERAERKARKEAKAKKKGN</sequence>
<dbReference type="PANTHER" id="PTHR10434:SF55">
    <property type="entry name" value="POSSIBLE ACYLTRANSFERASE"/>
    <property type="match status" value="1"/>
</dbReference>
<dbReference type="SMART" id="SM00563">
    <property type="entry name" value="PlsC"/>
    <property type="match status" value="1"/>
</dbReference>
<reference evidence="5 6" key="1">
    <citation type="submission" date="2014-08" db="EMBL/GenBank/DDBJ databases">
        <title>Complete genome sequence of Corynebacterium frankenforstense ST18(T) (=DSM 45800(T)), isolated from raw cow milk.</title>
        <authorList>
            <person name="Ruckert C."/>
            <person name="Albersmeier A."/>
            <person name="Winkler A."/>
            <person name="Lipski A."/>
            <person name="Kalinowski J."/>
        </authorList>
    </citation>
    <scope>NUCLEOTIDE SEQUENCE [LARGE SCALE GENOMIC DNA]</scope>
    <source>
        <strain evidence="5 6">ST18</strain>
    </source>
</reference>
<feature type="compositionally biased region" description="Basic residues" evidence="3">
    <location>
        <begin position="276"/>
        <end position="289"/>
    </location>
</feature>
<dbReference type="Proteomes" id="UP000185434">
    <property type="component" value="Chromosome"/>
</dbReference>
<name>A0A1L7CV39_9CORY</name>
<evidence type="ECO:0000313" key="6">
    <source>
        <dbReference type="Proteomes" id="UP000185434"/>
    </source>
</evidence>